<name>A0A806JYV3_9BACT</name>
<dbReference type="EMBL" id="JQ844186">
    <property type="protein sequence ID" value="AGS52215.1"/>
    <property type="molecule type" value="Genomic_DNA"/>
</dbReference>
<proteinExistence type="predicted"/>
<sequence>MFDEMPEEVYTLELPKVPRQNDGKRVWGWLQFLRSRKKEEFDMVAEMNPEIKKAVEKLYIMGNTEEARAEYEWRLKCIRDHHSSLNSAYREGVEEGEARGEKQGEGKKAREDARNALKEGLSVDVVQRITGLDLDIIREIQANI</sequence>
<organism evidence="2">
    <name type="scientific">uncultured bacterium contig00056</name>
    <dbReference type="NCBI Taxonomy" id="1181540"/>
    <lineage>
        <taxon>Bacteria</taxon>
        <taxon>environmental samples</taxon>
    </lineage>
</organism>
<accession>A0A806JYV3</accession>
<dbReference type="AlphaFoldDB" id="A0A806JYV3"/>
<evidence type="ECO:0000256" key="1">
    <source>
        <dbReference type="SAM" id="MobiDB-lite"/>
    </source>
</evidence>
<protein>
    <recommendedName>
        <fullName evidence="3">Transposase</fullName>
    </recommendedName>
</protein>
<feature type="region of interest" description="Disordered" evidence="1">
    <location>
        <begin position="88"/>
        <end position="112"/>
    </location>
</feature>
<reference evidence="2" key="1">
    <citation type="submission" date="2012-03" db="EMBL/GenBank/DDBJ databases">
        <title>Functional metagenomics reveals considerable lignocellulase gene clusters in the gut microbiome of a wood-feeding higher termite.</title>
        <authorList>
            <person name="Liu N."/>
        </authorList>
    </citation>
    <scope>NUCLEOTIDE SEQUENCE</scope>
</reference>
<feature type="compositionally biased region" description="Basic and acidic residues" evidence="1">
    <location>
        <begin position="91"/>
        <end position="112"/>
    </location>
</feature>
<dbReference type="Pfam" id="PF12784">
    <property type="entry name" value="PDDEXK_2"/>
    <property type="match status" value="1"/>
</dbReference>
<evidence type="ECO:0008006" key="3">
    <source>
        <dbReference type="Google" id="ProtNLM"/>
    </source>
</evidence>
<evidence type="ECO:0000313" key="2">
    <source>
        <dbReference type="EMBL" id="AGS52215.1"/>
    </source>
</evidence>